<protein>
    <recommendedName>
        <fullName evidence="4">Nucleolar protein Dnt1-like N-terminal domain-containing protein</fullName>
    </recommendedName>
</protein>
<keyword evidence="3" id="KW-1185">Reference proteome</keyword>
<dbReference type="EMBL" id="CDHK01000002">
    <property type="protein sequence ID" value="CEJ56768.1"/>
    <property type="molecule type" value="Genomic_DNA"/>
</dbReference>
<feature type="compositionally biased region" description="Polar residues" evidence="1">
    <location>
        <begin position="531"/>
        <end position="549"/>
    </location>
</feature>
<organism evidence="2 3">
    <name type="scientific">Penicillium brasilianum</name>
    <dbReference type="NCBI Taxonomy" id="104259"/>
    <lineage>
        <taxon>Eukaryota</taxon>
        <taxon>Fungi</taxon>
        <taxon>Dikarya</taxon>
        <taxon>Ascomycota</taxon>
        <taxon>Pezizomycotina</taxon>
        <taxon>Eurotiomycetes</taxon>
        <taxon>Eurotiomycetidae</taxon>
        <taxon>Eurotiales</taxon>
        <taxon>Aspergillaceae</taxon>
        <taxon>Penicillium</taxon>
    </lineage>
</organism>
<dbReference type="OrthoDB" id="4227586at2759"/>
<feature type="region of interest" description="Disordered" evidence="1">
    <location>
        <begin position="166"/>
        <end position="213"/>
    </location>
</feature>
<feature type="compositionally biased region" description="Polar residues" evidence="1">
    <location>
        <begin position="624"/>
        <end position="635"/>
    </location>
</feature>
<accession>A0A0F7TJ45</accession>
<feature type="compositionally biased region" description="Polar residues" evidence="1">
    <location>
        <begin position="293"/>
        <end position="320"/>
    </location>
</feature>
<proteinExistence type="predicted"/>
<dbReference type="Proteomes" id="UP000042958">
    <property type="component" value="Unassembled WGS sequence"/>
</dbReference>
<feature type="compositionally biased region" description="Basic and acidic residues" evidence="1">
    <location>
        <begin position="464"/>
        <end position="479"/>
    </location>
</feature>
<feature type="region of interest" description="Disordered" evidence="1">
    <location>
        <begin position="226"/>
        <end position="254"/>
    </location>
</feature>
<feature type="compositionally biased region" description="Basic and acidic residues" evidence="1">
    <location>
        <begin position="435"/>
        <end position="451"/>
    </location>
</feature>
<feature type="compositionally biased region" description="Acidic residues" evidence="1">
    <location>
        <begin position="565"/>
        <end position="590"/>
    </location>
</feature>
<evidence type="ECO:0000313" key="2">
    <source>
        <dbReference type="EMBL" id="CEJ56768.1"/>
    </source>
</evidence>
<feature type="compositionally biased region" description="Polar residues" evidence="1">
    <location>
        <begin position="592"/>
        <end position="607"/>
    </location>
</feature>
<name>A0A0F7TJ45_PENBI</name>
<reference evidence="3" key="1">
    <citation type="journal article" date="2015" name="Genome Announc.">
        <title>Draft genome sequence of the fungus Penicillium brasilianum MG11.</title>
        <authorList>
            <person name="Horn F."/>
            <person name="Linde J."/>
            <person name="Mattern D.J."/>
            <person name="Walther G."/>
            <person name="Guthke R."/>
            <person name="Brakhage A.A."/>
            <person name="Valiante V."/>
        </authorList>
    </citation>
    <scope>NUCLEOTIDE SEQUENCE [LARGE SCALE GENOMIC DNA]</scope>
    <source>
        <strain evidence="3">MG11</strain>
    </source>
</reference>
<evidence type="ECO:0008006" key="4">
    <source>
        <dbReference type="Google" id="ProtNLM"/>
    </source>
</evidence>
<evidence type="ECO:0000313" key="3">
    <source>
        <dbReference type="Proteomes" id="UP000042958"/>
    </source>
</evidence>
<feature type="compositionally biased region" description="Acidic residues" evidence="1">
    <location>
        <begin position="689"/>
        <end position="699"/>
    </location>
</feature>
<dbReference type="AlphaFoldDB" id="A0A0F7TJ45"/>
<feature type="compositionally biased region" description="Basic and acidic residues" evidence="1">
    <location>
        <begin position="176"/>
        <end position="187"/>
    </location>
</feature>
<sequence>MFTAPKLRLTVLVYPREQASLSGPVLHDNQNQSQPVKPRQLLLIIKDPEKVSLGDLANQIKDQWRELWPSEEPLQIKRLLDNAYPDAVFSVHCSVADIWVDNGRCEREGFDQRGTVRVIQIPVSSTPSLSHRYQREGSVFQDVEGAAREAKRKFLDAAISANDSLVGARETTIRTPSREEEQPDPRKRQSKRLRPSERTDPPSPSPAGIPRETVSSPLFYHNRRVPSFAQPHGHRGHLPNHSNSSPKKGLGLGITASPLRATTSNSQVIADGMPGPSSMPPPPRPRYSLRPPTNSSPLESSSQDNSPLGNMKQAESNASSVPWGATRYSGPRTRASLKTPGSGQRSHHPRSLSVSKGALTPYITPDYVERDRKELEEARMLLRSSGTNPECFPLLDEICHLHEEKLEIKANSYTDAHERVRLLGMNRRKLGRRREKLEKLKRSGELYKESDADTNTGEGPTNEGVHRDRDESSEKESLKGRPKRRRIERRDRAAESGIAQRILSLRAHTQRRKDRLSDVQGIQVVIKDLASNKTSLNKSPGASDSQLNGARSGDAEPEERPALDENQDDDDDDSPTDSDGGDVEFEDEGLEASQNSPFRNHTASQGASPRRTPTLGHGPAEETNGASGVDSNPKNKSLEPRETMLRVSSVEEVPRRQRSVFPTLQMLLKQKVLAKLSSSPKNRPRNEEPCESSDEETSEGDSPGVVVGDRV</sequence>
<feature type="region of interest" description="Disordered" evidence="1">
    <location>
        <begin position="434"/>
        <end position="711"/>
    </location>
</feature>
<gene>
    <name evidence="2" type="ORF">PMG11_02966</name>
</gene>
<evidence type="ECO:0000256" key="1">
    <source>
        <dbReference type="SAM" id="MobiDB-lite"/>
    </source>
</evidence>
<dbReference type="STRING" id="104259.A0A0F7TJ45"/>
<feature type="region of interest" description="Disordered" evidence="1">
    <location>
        <begin position="267"/>
        <end position="358"/>
    </location>
</feature>